<reference evidence="11 12" key="1">
    <citation type="submission" date="2015-08" db="EMBL/GenBank/DDBJ databases">
        <title>Whole genome sequence of Flavobacterium akiainvivens IK-1T, from decaying Wikstroemia oahuensis, an endemic Hawaiian shrub.</title>
        <authorList>
            <person name="Wan X."/>
            <person name="Hou S."/>
            <person name="Saito J."/>
            <person name="Donachie S."/>
        </authorList>
    </citation>
    <scope>NUCLEOTIDE SEQUENCE [LARGE SCALE GENOMIC DNA]</scope>
    <source>
        <strain evidence="11 12">IK-1</strain>
    </source>
</reference>
<dbReference type="PANTHER" id="PTHR43427:SF6">
    <property type="entry name" value="CHLORIDE CHANNEL PROTEIN CLC-E"/>
    <property type="match status" value="1"/>
</dbReference>
<dbReference type="InterPro" id="IPR014743">
    <property type="entry name" value="Cl-channel_core"/>
</dbReference>
<dbReference type="AlphaFoldDB" id="A0A0M8M911"/>
<gene>
    <name evidence="11" type="ORF">AM493_08270</name>
</gene>
<feature type="transmembrane region" description="Helical" evidence="10">
    <location>
        <begin position="217"/>
        <end position="237"/>
    </location>
</feature>
<keyword evidence="3 10" id="KW-0812">Transmembrane</keyword>
<sequence>MQLPFIKAVTNQKNIFQLILASAIVGIMAALLGIGLKHITEHYEALLFRRATGNRFWIVVFPVTGLALIYILRHYLFKKKENKGIKEVFESNTSGKPLPSYKIPSHFINGLITVAFGGSTGIEVSTVVATAAVGSLASQKESFLKKYRRYLLCAGVAAGITALFNAPLAGILFTYEVIYKKFNRLFALSTVTAAAVAFGFTIVLDEAPVFNAAITQWHLRALPWFILLGILGGLQSVYLTKSVLFFKKQFLKFSNPYYKIITGGLVISCILLLLPQLYGEGYHAIKHSIMEANTTKLSVYFTVTILALLILKPIITSITLSAGGDGGVFAPGIFLGAFLGLFLAVVLNTFFNAGVIPLNFMIVGMAAVLSASIHAPLTALFLVCGLTNSYVLFIPLAVTSFIAMNTAKKIYPYTVYSYGAKK</sequence>
<dbReference type="InterPro" id="IPR001807">
    <property type="entry name" value="ClC"/>
</dbReference>
<feature type="transmembrane region" description="Helical" evidence="10">
    <location>
        <begin position="56"/>
        <end position="76"/>
    </location>
</feature>
<feature type="transmembrane region" description="Helical" evidence="10">
    <location>
        <begin position="257"/>
        <end position="278"/>
    </location>
</feature>
<feature type="transmembrane region" description="Helical" evidence="10">
    <location>
        <begin position="15"/>
        <end position="36"/>
    </location>
</feature>
<feature type="transmembrane region" description="Helical" evidence="10">
    <location>
        <begin position="299"/>
        <end position="322"/>
    </location>
</feature>
<evidence type="ECO:0000256" key="4">
    <source>
        <dbReference type="ARBA" id="ARBA00022989"/>
    </source>
</evidence>
<dbReference type="EMBL" id="LIYD01000005">
    <property type="protein sequence ID" value="KOS06033.1"/>
    <property type="molecule type" value="Genomic_DNA"/>
</dbReference>
<evidence type="ECO:0000256" key="2">
    <source>
        <dbReference type="ARBA" id="ARBA00022448"/>
    </source>
</evidence>
<organism evidence="11 12">
    <name type="scientific">Flavobacterium akiainvivens</name>
    <dbReference type="NCBI Taxonomy" id="1202724"/>
    <lineage>
        <taxon>Bacteria</taxon>
        <taxon>Pseudomonadati</taxon>
        <taxon>Bacteroidota</taxon>
        <taxon>Flavobacteriia</taxon>
        <taxon>Flavobacteriales</taxon>
        <taxon>Flavobacteriaceae</taxon>
        <taxon>Flavobacterium</taxon>
    </lineage>
</organism>
<dbReference type="STRING" id="1202724.AM493_08270"/>
<evidence type="ECO:0000256" key="8">
    <source>
        <dbReference type="ARBA" id="ARBA00023214"/>
    </source>
</evidence>
<dbReference type="SUPFAM" id="SSF81340">
    <property type="entry name" value="Clc chloride channel"/>
    <property type="match status" value="1"/>
</dbReference>
<dbReference type="GO" id="GO:0005254">
    <property type="term" value="F:chloride channel activity"/>
    <property type="evidence" value="ECO:0007669"/>
    <property type="project" value="UniProtKB-KW"/>
</dbReference>
<dbReference type="CDD" id="cd00400">
    <property type="entry name" value="Voltage_gated_ClC"/>
    <property type="match status" value="1"/>
</dbReference>
<dbReference type="InterPro" id="IPR050368">
    <property type="entry name" value="ClC-type_chloride_channel"/>
</dbReference>
<dbReference type="Pfam" id="PF00654">
    <property type="entry name" value="Voltage_CLC"/>
    <property type="match status" value="1"/>
</dbReference>
<keyword evidence="12" id="KW-1185">Reference proteome</keyword>
<dbReference type="RefSeq" id="WP_054407512.1">
    <property type="nucleotide sequence ID" value="NZ_FOYA01000007.1"/>
</dbReference>
<keyword evidence="4 10" id="KW-1133">Transmembrane helix</keyword>
<proteinExistence type="predicted"/>
<feature type="transmembrane region" description="Helical" evidence="10">
    <location>
        <begin position="354"/>
        <end position="373"/>
    </location>
</feature>
<comment type="caution">
    <text evidence="11">The sequence shown here is derived from an EMBL/GenBank/DDBJ whole genome shotgun (WGS) entry which is preliminary data.</text>
</comment>
<feature type="transmembrane region" description="Helical" evidence="10">
    <location>
        <begin position="185"/>
        <end position="205"/>
    </location>
</feature>
<keyword evidence="9" id="KW-0407">Ion channel</keyword>
<evidence type="ECO:0000256" key="5">
    <source>
        <dbReference type="ARBA" id="ARBA00023065"/>
    </source>
</evidence>
<comment type="subcellular location">
    <subcellularLocation>
        <location evidence="1">Membrane</location>
        <topology evidence="1">Multi-pass membrane protein</topology>
    </subcellularLocation>
</comment>
<evidence type="ECO:0000256" key="10">
    <source>
        <dbReference type="SAM" id="Phobius"/>
    </source>
</evidence>
<dbReference type="PRINTS" id="PR00762">
    <property type="entry name" value="CLCHANNEL"/>
</dbReference>
<evidence type="ECO:0000313" key="11">
    <source>
        <dbReference type="EMBL" id="KOS06033.1"/>
    </source>
</evidence>
<keyword evidence="8" id="KW-0868">Chloride</keyword>
<keyword evidence="2" id="KW-0813">Transport</keyword>
<dbReference type="PATRIC" id="fig|1202724.3.peg.1720"/>
<dbReference type="OrthoDB" id="9812438at2"/>
<dbReference type="GO" id="GO:0034707">
    <property type="term" value="C:chloride channel complex"/>
    <property type="evidence" value="ECO:0007669"/>
    <property type="project" value="UniProtKB-KW"/>
</dbReference>
<evidence type="ECO:0000256" key="1">
    <source>
        <dbReference type="ARBA" id="ARBA00004141"/>
    </source>
</evidence>
<protein>
    <submittedName>
        <fullName evidence="11">Chloride channel protein</fullName>
    </submittedName>
</protein>
<dbReference type="PANTHER" id="PTHR43427">
    <property type="entry name" value="CHLORIDE CHANNEL PROTEIN CLC-E"/>
    <property type="match status" value="1"/>
</dbReference>
<accession>A0A0M8M911</accession>
<keyword evidence="6 10" id="KW-0472">Membrane</keyword>
<feature type="transmembrane region" description="Helical" evidence="10">
    <location>
        <begin position="328"/>
        <end position="347"/>
    </location>
</feature>
<dbReference type="Proteomes" id="UP000037755">
    <property type="component" value="Unassembled WGS sequence"/>
</dbReference>
<evidence type="ECO:0000313" key="12">
    <source>
        <dbReference type="Proteomes" id="UP000037755"/>
    </source>
</evidence>
<name>A0A0M8M911_9FLAO</name>
<evidence type="ECO:0000256" key="9">
    <source>
        <dbReference type="ARBA" id="ARBA00023303"/>
    </source>
</evidence>
<evidence type="ECO:0000256" key="3">
    <source>
        <dbReference type="ARBA" id="ARBA00022692"/>
    </source>
</evidence>
<keyword evidence="7" id="KW-0869">Chloride channel</keyword>
<keyword evidence="5" id="KW-0406">Ion transport</keyword>
<evidence type="ECO:0000256" key="7">
    <source>
        <dbReference type="ARBA" id="ARBA00023173"/>
    </source>
</evidence>
<feature type="transmembrane region" description="Helical" evidence="10">
    <location>
        <begin position="379"/>
        <end position="403"/>
    </location>
</feature>
<evidence type="ECO:0000256" key="6">
    <source>
        <dbReference type="ARBA" id="ARBA00023136"/>
    </source>
</evidence>
<feature type="transmembrane region" description="Helical" evidence="10">
    <location>
        <begin position="150"/>
        <end position="173"/>
    </location>
</feature>
<dbReference type="Gene3D" id="1.10.3080.10">
    <property type="entry name" value="Clc chloride channel"/>
    <property type="match status" value="1"/>
</dbReference>